<dbReference type="InterPro" id="IPR004399">
    <property type="entry name" value="HMP/HMP-P_kinase_dom"/>
</dbReference>
<accession>A0ABT2K9H7</accession>
<reference evidence="4 5" key="1">
    <citation type="submission" date="2022-04" db="EMBL/GenBank/DDBJ databases">
        <title>Paracoccus sp. YLB-12 draft genome sequence.</title>
        <authorList>
            <person name="Yu L."/>
        </authorList>
    </citation>
    <scope>NUCLEOTIDE SEQUENCE [LARGE SCALE GENOMIC DNA]</scope>
    <source>
        <strain evidence="4 5">YLB-12</strain>
    </source>
</reference>
<dbReference type="GO" id="GO:0008972">
    <property type="term" value="F:phosphomethylpyrimidine kinase activity"/>
    <property type="evidence" value="ECO:0007669"/>
    <property type="project" value="UniProtKB-EC"/>
</dbReference>
<comment type="caution">
    <text evidence="4">The sequence shown here is derived from an EMBL/GenBank/DDBJ whole genome shotgun (WGS) entry which is preliminary data.</text>
</comment>
<protein>
    <recommendedName>
        <fullName evidence="2">hydroxymethylpyrimidine kinase</fullName>
        <ecNumber evidence="2">2.7.1.49</ecNumber>
    </recommendedName>
</protein>
<dbReference type="PANTHER" id="PTHR20858:SF17">
    <property type="entry name" value="HYDROXYMETHYLPYRIMIDINE_PHOSPHOMETHYLPYRIMIDINE KINASE THI20-RELATED"/>
    <property type="match status" value="1"/>
</dbReference>
<gene>
    <name evidence="4" type="primary">thiD</name>
    <name evidence="4" type="ORF">MU516_09155</name>
</gene>
<evidence type="ECO:0000256" key="2">
    <source>
        <dbReference type="ARBA" id="ARBA00012135"/>
    </source>
</evidence>
<evidence type="ECO:0000259" key="3">
    <source>
        <dbReference type="Pfam" id="PF08543"/>
    </source>
</evidence>
<sequence>MAGVPTLLIIAGSDSGGGAGIQADLKTASARGAYGTTAITAVTAQNTRGVHGVELLPPELVALQIRAVLDDIGADAIKIGMLGSVGIVRAVANALRDYRGPVVLDPVMIAKSGDALLDDDAIAALRDDLLPRAALLTPNLPEAARLTGRDIAKQQDDMRAQGAALIAQGVGAVLVKGGHARGDICTDWLVTGQSSRSYTAPRVHTANTHGTGCSLSSAIAVELARGASLPDATQRAHHWLHGAILAADRLNIGGGHGPVHHFHEVWA</sequence>
<dbReference type="GO" id="GO:0008902">
    <property type="term" value="F:hydroxymethylpyrimidine kinase activity"/>
    <property type="evidence" value="ECO:0007669"/>
    <property type="project" value="UniProtKB-EC"/>
</dbReference>
<keyword evidence="4" id="KW-0808">Transferase</keyword>
<name>A0ABT2K9H7_9RHOB</name>
<dbReference type="CDD" id="cd01169">
    <property type="entry name" value="HMPP_kinase"/>
    <property type="match status" value="1"/>
</dbReference>
<dbReference type="RefSeq" id="WP_260276921.1">
    <property type="nucleotide sequence ID" value="NZ_JANAVZ010000004.1"/>
</dbReference>
<keyword evidence="4" id="KW-0418">Kinase</keyword>
<organism evidence="4 5">
    <name type="scientific">Paracoccus maritimus</name>
    <dbReference type="NCBI Taxonomy" id="2933292"/>
    <lineage>
        <taxon>Bacteria</taxon>
        <taxon>Pseudomonadati</taxon>
        <taxon>Pseudomonadota</taxon>
        <taxon>Alphaproteobacteria</taxon>
        <taxon>Rhodobacterales</taxon>
        <taxon>Paracoccaceae</taxon>
        <taxon>Paracoccus</taxon>
    </lineage>
</organism>
<evidence type="ECO:0000256" key="1">
    <source>
        <dbReference type="ARBA" id="ARBA00004948"/>
    </source>
</evidence>
<dbReference type="Proteomes" id="UP001320702">
    <property type="component" value="Unassembled WGS sequence"/>
</dbReference>
<evidence type="ECO:0000313" key="4">
    <source>
        <dbReference type="EMBL" id="MCT4333036.1"/>
    </source>
</evidence>
<proteinExistence type="predicted"/>
<dbReference type="NCBIfam" id="TIGR00097">
    <property type="entry name" value="HMP-P_kinase"/>
    <property type="match status" value="1"/>
</dbReference>
<dbReference type="Pfam" id="PF08543">
    <property type="entry name" value="Phos_pyr_kin"/>
    <property type="match status" value="1"/>
</dbReference>
<keyword evidence="5" id="KW-1185">Reference proteome</keyword>
<dbReference type="InterPro" id="IPR029056">
    <property type="entry name" value="Ribokinase-like"/>
</dbReference>
<dbReference type="PANTHER" id="PTHR20858">
    <property type="entry name" value="PHOSPHOMETHYLPYRIMIDINE KINASE"/>
    <property type="match status" value="1"/>
</dbReference>
<dbReference type="EMBL" id="JANAVZ010000004">
    <property type="protein sequence ID" value="MCT4333036.1"/>
    <property type="molecule type" value="Genomic_DNA"/>
</dbReference>
<dbReference type="SUPFAM" id="SSF53613">
    <property type="entry name" value="Ribokinase-like"/>
    <property type="match status" value="1"/>
</dbReference>
<comment type="pathway">
    <text evidence="1">Cofactor biosynthesis; thiamine diphosphate biosynthesis.</text>
</comment>
<dbReference type="InterPro" id="IPR013749">
    <property type="entry name" value="PM/HMP-P_kinase-1"/>
</dbReference>
<dbReference type="Gene3D" id="3.40.1190.20">
    <property type="match status" value="1"/>
</dbReference>
<feature type="domain" description="Pyridoxamine kinase/Phosphomethylpyrimidine kinase" evidence="3">
    <location>
        <begin position="14"/>
        <end position="260"/>
    </location>
</feature>
<dbReference type="EC" id="2.7.1.49" evidence="2"/>
<evidence type="ECO:0000313" key="5">
    <source>
        <dbReference type="Proteomes" id="UP001320702"/>
    </source>
</evidence>